<dbReference type="EMBL" id="DAAMEC010000043">
    <property type="protein sequence ID" value="HAC6272425.1"/>
    <property type="molecule type" value="Genomic_DNA"/>
</dbReference>
<dbReference type="EMBL" id="MG372114">
    <property type="protein sequence ID" value="AXJ99037.1"/>
    <property type="molecule type" value="Genomic_DNA"/>
</dbReference>
<evidence type="ECO:0000313" key="11">
    <source>
        <dbReference type="EMBL" id="ECW5425345.1"/>
    </source>
</evidence>
<dbReference type="EMBL" id="DAANEO010000034">
    <property type="protein sequence ID" value="HAC9529019.1"/>
    <property type="molecule type" value="Genomic_DNA"/>
</dbReference>
<evidence type="ECO:0000313" key="26">
    <source>
        <dbReference type="EMBL" id="HAF0962684.1"/>
    </source>
</evidence>
<gene>
    <name evidence="12" type="ORF">A3U32_22630</name>
    <name evidence="11" type="ORF">ADQ28_13340</name>
    <name evidence="8" type="ORF">DO533_19125</name>
    <name evidence="9" type="ORF">E0935_15875</name>
    <name evidence="10" type="ORF">FE758_19475</name>
    <name evidence="15" type="ORF">G0A70_23650</name>
    <name evidence="14" type="ORF">G0A76_21340</name>
    <name evidence="16" type="ORF">G0J81_24340</name>
    <name evidence="17" type="ORF">G0K25_22510</name>
    <name evidence="18" type="ORF">G0K37_24775</name>
    <name evidence="19" type="ORF">G0K72_22715</name>
    <name evidence="21" type="ORF">G3231_005003</name>
    <name evidence="22" type="ORF">G4B74_004412</name>
    <name evidence="24" type="ORF">G4J41_005104</name>
    <name evidence="25" type="ORF">G4J45_004233</name>
    <name evidence="23" type="ORF">G4K03_001705</name>
    <name evidence="26" type="ORF">G9C24_004842</name>
    <name evidence="27" type="ORF">G9G45_004129</name>
    <name evidence="13" type="ORF">GBS58_19760</name>
    <name evidence="20" type="ORF">GTH68_18465</name>
</gene>
<evidence type="ECO:0000313" key="20">
    <source>
        <dbReference type="EMBL" id="HAD1716801.1"/>
    </source>
</evidence>
<reference evidence="11" key="7">
    <citation type="submission" date="2018-07" db="EMBL/GenBank/DDBJ databases">
        <authorList>
            <consortium name="GenomeTrakr network: Whole genome sequencing for foodborne pathogen traceback"/>
        </authorList>
    </citation>
    <scope>NUCLEOTIDE SEQUENCE</scope>
    <source>
        <strain evidence="11">ADRDL-14-19262</strain>
    </source>
</reference>
<reference evidence="7" key="5">
    <citation type="submission" date="2017-10" db="EMBL/GenBank/DDBJ databases">
        <title>Salmonella enterica Serovar Typhimurium strain JZ26 plasmid pJZ26, complete sequence.</title>
        <authorList>
            <person name="Li Y."/>
        </authorList>
    </citation>
    <scope>NUCLEOTIDE SEQUENCE</scope>
    <source>
        <strain evidence="7">JZ26</strain>
        <plasmid evidence="7">pJZ26</plasmid>
    </source>
</reference>
<evidence type="ECO:0000313" key="3">
    <source>
        <dbReference type="EMBL" id="ALI92978.1"/>
    </source>
</evidence>
<geneLocation type="plasmid" evidence="28">
    <name>pGDP25-25</name>
</geneLocation>
<evidence type="ECO:0000313" key="23">
    <source>
        <dbReference type="EMBL" id="HAE5428361.1"/>
    </source>
</evidence>
<proteinExistence type="predicted"/>
<dbReference type="Pfam" id="PF13708">
    <property type="entry name" value="DUF4942"/>
    <property type="match status" value="1"/>
</dbReference>
<dbReference type="EMBL" id="AALLBL010000082">
    <property type="protein sequence ID" value="EDA7345407.1"/>
    <property type="molecule type" value="Genomic_DNA"/>
</dbReference>
<geneLocation type="plasmid" evidence="29">
    <name>pGDP37-4</name>
</geneLocation>
<dbReference type="EMBL" id="DAANCL010000041">
    <property type="protein sequence ID" value="HAC9263595.1"/>
    <property type="molecule type" value="Genomic_DNA"/>
</dbReference>
<dbReference type="EMBL" id="KT334335">
    <property type="protein sequence ID" value="ALI92978.1"/>
    <property type="molecule type" value="Genomic_DNA"/>
</dbReference>
<reference evidence="3" key="2">
    <citation type="submission" date="2015-07" db="EMBL/GenBank/DDBJ databases">
        <title>Inchi2 plasmids mediate dissemination of oqxab in Salmonella typhimurium.</title>
        <authorList>
            <person name="Wong M.H."/>
            <person name="Chen S."/>
        </authorList>
    </citation>
    <scope>NUCLEOTIDE SEQUENCE</scope>
    <source>
        <strain evidence="3">ST06-53</strain>
        <plasmid evidence="3">pHK0653</plasmid>
    </source>
</reference>
<dbReference type="EMBL" id="DAASGN010000011">
    <property type="protein sequence ID" value="HAE5428361.1"/>
    <property type="molecule type" value="Genomic_DNA"/>
</dbReference>
<dbReference type="EMBL" id="DAAUCB010000084">
    <property type="protein sequence ID" value="HAF1069858.1"/>
    <property type="molecule type" value="Genomic_DNA"/>
</dbReference>
<evidence type="ECO:0000313" key="13">
    <source>
        <dbReference type="EMBL" id="HAB3656290.1"/>
    </source>
</evidence>
<evidence type="ECO:0000313" key="14">
    <source>
        <dbReference type="EMBL" id="HAC6160849.1"/>
    </source>
</evidence>
<dbReference type="RefSeq" id="WP_000193209.1">
    <property type="nucleotide sequence ID" value="NC_024983.1"/>
</dbReference>
<evidence type="ECO:0000313" key="29">
    <source>
        <dbReference type="EMBL" id="QEQ66913.1"/>
    </source>
</evidence>
<geneLocation type="plasmid" evidence="7">
    <name>pJZ26</name>
</geneLocation>
<reference evidence="6" key="3">
    <citation type="submission" date="2016-08" db="EMBL/GenBank/DDBJ databases">
        <title>Salmonella enterica subsp. enterica serovar Typhimurium strain SC523 plasmid pSC523, complete sequence.</title>
        <authorList>
            <person name="Shi H.P."/>
            <person name="Liu B.H."/>
            <person name="Xiang R."/>
            <person name="Lei C.W."/>
            <person name="Wang Y.X."/>
            <person name="Zou W.C."/>
            <person name="Wang H.N."/>
        </authorList>
    </citation>
    <scope>NUCLEOTIDE SEQUENCE</scope>
    <source>
        <strain evidence="6">SC523</strain>
        <plasmid evidence="6">pSC523</plasmid>
    </source>
</reference>
<evidence type="ECO:0000313" key="17">
    <source>
        <dbReference type="EMBL" id="HAC9529019.1"/>
    </source>
</evidence>
<dbReference type="EMBL" id="AAJEEL010000040">
    <property type="protein sequence ID" value="ECK9670890.1"/>
    <property type="molecule type" value="Genomic_DNA"/>
</dbReference>
<protein>
    <submittedName>
        <fullName evidence="12">DUF4942 domain-containing protein</fullName>
    </submittedName>
</protein>
<sequence>MTQNQGSEPVPASRTGQLISARDMAMQKFEEGMRLISEASELCGLSLFTSRIMQPNAFGLPSSLDRTIEEGRKEIDRKTWKRLFEETGMDRYWNHKQKEAFNESLRTDPPVASLEIVKGTLQHALANRRDTLAEGFVDVLNKLDRSFKSNARQYTMPKKLVLRGIFPGVNVLRYNGFSQDNHFCLRDFENIVCICSDTPTPATGGGLSMVDRLTAMRNTEFTGEVSDENGWRCRLFENGNVHICIDSISLLNALNDLISIYFANQLPAAGKK</sequence>
<evidence type="ECO:0000313" key="30">
    <source>
        <dbReference type="EMBL" id="QEQ67141.1"/>
    </source>
</evidence>
<geneLocation type="plasmid" evidence="30">
    <name>pJXP9</name>
</geneLocation>
<evidence type="ECO:0000313" key="9">
    <source>
        <dbReference type="EMBL" id="ECF1544709.1"/>
    </source>
</evidence>
<dbReference type="EMBL" id="DAANWH010000012">
    <property type="protein sequence ID" value="HAD1716801.1"/>
    <property type="molecule type" value="Genomic_DNA"/>
</dbReference>
<dbReference type="EMBL" id="KX721511">
    <property type="protein sequence ID" value="ARJ58455.1"/>
    <property type="molecule type" value="Genomic_DNA"/>
</dbReference>
<evidence type="ECO:0000313" key="27">
    <source>
        <dbReference type="EMBL" id="HAF1069858.1"/>
    </source>
</evidence>
<evidence type="ECO:0000259" key="1">
    <source>
        <dbReference type="Pfam" id="PF13708"/>
    </source>
</evidence>
<geneLocation type="plasmid" evidence="3">
    <name>pHK0653</name>
</geneLocation>
<name>A0A077W5Z2_SALTM</name>
<evidence type="ECO:0000313" key="24">
    <source>
        <dbReference type="EMBL" id="HAE6120915.1"/>
    </source>
</evidence>
<dbReference type="EMBL" id="KX856065">
    <property type="protein sequence ID" value="APU90508.1"/>
    <property type="molecule type" value="Genomic_DNA"/>
</dbReference>
<accession>A0A2J0R8M9</accession>
<dbReference type="EMBL" id="DAAGMG010000015">
    <property type="protein sequence ID" value="HAB3656290.1"/>
    <property type="molecule type" value="Genomic_DNA"/>
</dbReference>
<evidence type="ECO:0000313" key="8">
    <source>
        <dbReference type="EMBL" id="EBV4696861.1"/>
    </source>
</evidence>
<reference evidence="21" key="9">
    <citation type="submission" date="2018-07" db="EMBL/GenBank/DDBJ databases">
        <authorList>
            <consortium name="NCBI Pathogen Detection Project"/>
        </authorList>
    </citation>
    <scope>NUCLEOTIDE SEQUENCE</scope>
    <source>
        <strain evidence="16">L02319-16</strain>
        <strain evidence="15">R27</strain>
        <strain evidence="14">R32</strain>
        <strain evidence="17">S01267-16</strain>
        <strain evidence="18">S02416-16</strain>
        <strain evidence="19">S05567-15</strain>
        <strain evidence="13">Salmonella enterica</strain>
        <strain evidence="20">SSI_AA721</strain>
    </source>
</reference>
<reference evidence="2" key="1">
    <citation type="submission" date="2014-09" db="EMBL/GenBank/DDBJ databases">
        <title>Complete sequence of a oqxAB-harboring IncHI2 plasmid from a Salmonella Typhimurium strain.</title>
        <authorList>
            <person name="Li L.Jr."/>
            <person name="Sun J."/>
            <person name="Deng H."/>
            <person name="Liu Y."/>
        </authorList>
    </citation>
    <scope>NUCLEOTIDE SEQUENCE</scope>
    <source>
        <strain evidence="2">GDS147</strain>
        <plasmid evidence="2">pHXY0908</plasmid>
    </source>
</reference>
<dbReference type="EMBL" id="DAASOD010000052">
    <property type="protein sequence ID" value="HAE6333076.1"/>
    <property type="molecule type" value="Genomic_DNA"/>
</dbReference>
<geneLocation type="plasmid" evidence="6">
    <name>pSC523</name>
</geneLocation>
<reference evidence="4" key="4">
    <citation type="submission" date="2016-09" db="EMBL/GenBank/DDBJ databases">
        <title>Prevalence and molecular characterization of mcr-1-positive Salmonella strains recovered from animals, food samples and clinical specimens in China.</title>
        <authorList>
            <person name="Cui M."/>
            <person name="Zhang J."/>
            <person name="Zhang C."/>
            <person name="Gu Z."/>
            <person name="Li R."/>
            <person name="Chan E.Wai.-chi."/>
            <person name="Wu C."/>
            <person name="Yan M."/>
            <person name="Xu X."/>
            <person name="Chen S."/>
            <person name="Wu C."/>
        </authorList>
    </citation>
    <scope>NUCLEOTIDE SEQUENCE</scope>
    <source>
        <plasmid evidence="4">pASSD2-MCR1</plasmid>
        <plasmid evidence="5">pHSHLJ1-MCR1</plasmid>
    </source>
</reference>
<evidence type="ECO:0000313" key="25">
    <source>
        <dbReference type="EMBL" id="HAE6333076.1"/>
    </source>
</evidence>
<evidence type="ECO:0000313" key="22">
    <source>
        <dbReference type="EMBL" id="HAE4238048.1"/>
    </source>
</evidence>
<geneLocation type="plasmid" evidence="5">
    <name>pHSHLJ1-MCR1</name>
</geneLocation>
<evidence type="ECO:0000313" key="16">
    <source>
        <dbReference type="EMBL" id="HAC9263595.1"/>
    </source>
</evidence>
<dbReference type="EMBL" id="DAAUBD010000103">
    <property type="protein sequence ID" value="HAF0962684.1"/>
    <property type="molecule type" value="Genomic_DNA"/>
</dbReference>
<evidence type="ECO:0000313" key="12">
    <source>
        <dbReference type="EMBL" id="EDA7345407.1"/>
    </source>
</evidence>
<evidence type="ECO:0000313" key="2">
    <source>
        <dbReference type="EMBL" id="AKG90193.1"/>
    </source>
</evidence>
<dbReference type="GeneID" id="91975171"/>
<dbReference type="EMBL" id="DAAMDA010000050">
    <property type="protein sequence ID" value="HAC6160849.1"/>
    <property type="molecule type" value="Genomic_DNA"/>
</dbReference>
<keyword evidence="2" id="KW-0614">Plasmid</keyword>
<dbReference type="PATRIC" id="fig|90371.1190.peg.2976"/>
<evidence type="ECO:0000313" key="4">
    <source>
        <dbReference type="EMBL" id="APU90508.1"/>
    </source>
</evidence>
<evidence type="ECO:0000313" key="15">
    <source>
        <dbReference type="EMBL" id="HAC6272425.1"/>
    </source>
</evidence>
<geneLocation type="plasmid" evidence="4">
    <name>pASSD2-MCR1</name>
</geneLocation>
<accession>A0A077W5Z2</accession>
<dbReference type="EMBL" id="DAANGD010000028">
    <property type="protein sequence ID" value="HAC9737546.1"/>
    <property type="molecule type" value="Genomic_DNA"/>
</dbReference>
<dbReference type="EMBL" id="MK673549">
    <property type="protein sequence ID" value="QEQ67141.1"/>
    <property type="molecule type" value="Genomic_DNA"/>
</dbReference>
<reference evidence="13" key="6">
    <citation type="journal article" date="2018" name="Genome Biol.">
        <title>SKESA: strategic k-mer extension for scrupulous assemblies.</title>
        <authorList>
            <person name="Souvorov A."/>
            <person name="Agarwala R."/>
            <person name="Lipman D.J."/>
        </authorList>
    </citation>
    <scope>NUCLEOTIDE SEQUENCE</scope>
    <source>
        <strain evidence="16">L02319-16</strain>
        <strain evidence="15">R27</strain>
        <strain evidence="14">R32</strain>
        <strain evidence="17">S01267-16</strain>
        <strain evidence="18">S02416-16</strain>
        <strain evidence="19">S05567-15</strain>
        <strain evidence="13">Salmonella enterica</strain>
        <strain evidence="20">SSI_AA721</strain>
    </source>
</reference>
<dbReference type="InterPro" id="IPR031339">
    <property type="entry name" value="DUF4942"/>
</dbReference>
<reference evidence="28" key="10">
    <citation type="submission" date="2019-03" db="EMBL/GenBank/DDBJ databases">
        <title>Emergency of fosA3-Carrying Epidemic Plasmids among Salmonella spp. of Food Animal Origin.</title>
        <authorList>
            <person name="Fang L.-X."/>
            <person name="Deng G.-H."/>
            <person name="Liao X.-P."/>
        </authorList>
    </citation>
    <scope>NUCLEOTIDE SEQUENCE</scope>
    <source>
        <strain evidence="28">GDP25-25</strain>
        <strain evidence="29">GDP37-4</strain>
        <strain evidence="30">JXP9</strain>
        <plasmid evidence="28">pGDP25-25</plasmid>
        <plasmid evidence="29">pGDP37-4</plasmid>
        <plasmid evidence="30">pJXP9</plasmid>
    </source>
</reference>
<evidence type="ECO:0000313" key="19">
    <source>
        <dbReference type="EMBL" id="HAC9737546.1"/>
    </source>
</evidence>
<dbReference type="EMBL" id="MK673547">
    <property type="protein sequence ID" value="QEQ66674.1"/>
    <property type="molecule type" value="Genomic_DNA"/>
</dbReference>
<feature type="domain" description="DUF4942" evidence="1">
    <location>
        <begin position="73"/>
        <end position="261"/>
    </location>
</feature>
<evidence type="ECO:0000313" key="21">
    <source>
        <dbReference type="EMBL" id="HAE2238030.1"/>
    </source>
</evidence>
<dbReference type="Proteomes" id="UP000839595">
    <property type="component" value="Unassembled WGS sequence"/>
</dbReference>
<evidence type="ECO:0000313" key="5">
    <source>
        <dbReference type="EMBL" id="APZ80156.1"/>
    </source>
</evidence>
<dbReference type="EMBL" id="MK673548">
    <property type="protein sequence ID" value="QEQ66913.1"/>
    <property type="molecule type" value="Genomic_DNA"/>
</dbReference>
<dbReference type="EMBL" id="AAHFII010000046">
    <property type="protein sequence ID" value="EBV4696861.1"/>
    <property type="molecule type" value="Genomic_DNA"/>
</dbReference>
<dbReference type="EMBL" id="KX856066">
    <property type="protein sequence ID" value="APZ80156.1"/>
    <property type="molecule type" value="Genomic_DNA"/>
</dbReference>
<dbReference type="AlphaFoldDB" id="A0A077W5Z2"/>
<evidence type="ECO:0000313" key="6">
    <source>
        <dbReference type="EMBL" id="ARJ58455.1"/>
    </source>
</evidence>
<reference evidence="12" key="8">
    <citation type="submission" date="2018-07" db="EMBL/GenBank/DDBJ databases">
        <authorList>
            <person name="Ashton P.M."/>
            <person name="Dallman T."/>
            <person name="Nair S."/>
            <person name="De Pinna E."/>
            <person name="Peters T."/>
            <person name="Grant K."/>
        </authorList>
    </citation>
    <scope>NUCLEOTIDE SEQUENCE</scope>
    <source>
        <strain evidence="12">149207</strain>
        <strain evidence="9">265852</strain>
        <strain evidence="8">461175</strain>
        <strain evidence="10">741674</strain>
    </source>
</reference>
<evidence type="ECO:0000313" key="18">
    <source>
        <dbReference type="EMBL" id="HAC9592121.1"/>
    </source>
</evidence>
<evidence type="ECO:0000313" key="7">
    <source>
        <dbReference type="EMBL" id="AXJ99037.1"/>
    </source>
</evidence>
<organism evidence="12">
    <name type="scientific">Salmonella typhimurium</name>
    <dbReference type="NCBI Taxonomy" id="90371"/>
    <lineage>
        <taxon>Bacteria</taxon>
        <taxon>Pseudomonadati</taxon>
        <taxon>Pseudomonadota</taxon>
        <taxon>Gammaproteobacteria</taxon>
        <taxon>Enterobacterales</taxon>
        <taxon>Enterobacteriaceae</taxon>
        <taxon>Salmonella</taxon>
    </lineage>
</organism>
<dbReference type="EMBL" id="DAARFR010000057">
    <property type="protein sequence ID" value="HAE2238030.1"/>
    <property type="molecule type" value="Genomic_DNA"/>
</dbReference>
<geneLocation type="plasmid" evidence="2">
    <name>pHXY0908</name>
</geneLocation>
<dbReference type="EMBL" id="AAIKGB010000016">
    <property type="protein sequence ID" value="ECF1544709.1"/>
    <property type="molecule type" value="Genomic_DNA"/>
</dbReference>
<dbReference type="EMBL" id="KM877269">
    <property type="protein sequence ID" value="AKG90193.1"/>
    <property type="molecule type" value="Genomic_DNA"/>
</dbReference>
<evidence type="ECO:0000313" key="10">
    <source>
        <dbReference type="EMBL" id="ECK9670890.1"/>
    </source>
</evidence>
<dbReference type="EMBL" id="DAANFB010000049">
    <property type="protein sequence ID" value="HAC9592121.1"/>
    <property type="molecule type" value="Genomic_DNA"/>
</dbReference>
<dbReference type="EMBL" id="DAASMH010000066">
    <property type="protein sequence ID" value="HAE6120915.1"/>
    <property type="molecule type" value="Genomic_DNA"/>
</dbReference>
<dbReference type="EMBL" id="AAKWTQ010000010">
    <property type="protein sequence ID" value="ECW5425345.1"/>
    <property type="molecule type" value="Genomic_DNA"/>
</dbReference>
<dbReference type="EMBL" id="DAARWS010000039">
    <property type="protein sequence ID" value="HAE4238048.1"/>
    <property type="molecule type" value="Genomic_DNA"/>
</dbReference>
<evidence type="ECO:0000313" key="28">
    <source>
        <dbReference type="EMBL" id="QEQ66674.1"/>
    </source>
</evidence>